<feature type="non-terminal residue" evidence="1">
    <location>
        <position position="143"/>
    </location>
</feature>
<sequence length="143" mass="16245">NKQPETTKTKIINVPHIRVTNITDLKAGFKYTFRIFARNGLNGIQTNMTITLPIEPPALDSERNTGPEVVDTETLKGIQWNKVALNFTNPFINRNGDVVNYSVIVVETDRNSLQLKQDITESWYTAYKQNPSPPYAAIYKCQD</sequence>
<keyword evidence="2" id="KW-1185">Reference proteome</keyword>
<comment type="caution">
    <text evidence="1">The sequence shown here is derived from an EMBL/GenBank/DDBJ whole genome shotgun (WGS) entry which is preliminary data.</text>
</comment>
<dbReference type="Proteomes" id="UP001208570">
    <property type="component" value="Unassembled WGS sequence"/>
</dbReference>
<proteinExistence type="predicted"/>
<organism evidence="1 2">
    <name type="scientific">Paralvinella palmiformis</name>
    <dbReference type="NCBI Taxonomy" id="53620"/>
    <lineage>
        <taxon>Eukaryota</taxon>
        <taxon>Metazoa</taxon>
        <taxon>Spiralia</taxon>
        <taxon>Lophotrochozoa</taxon>
        <taxon>Annelida</taxon>
        <taxon>Polychaeta</taxon>
        <taxon>Sedentaria</taxon>
        <taxon>Canalipalpata</taxon>
        <taxon>Terebellida</taxon>
        <taxon>Terebelliformia</taxon>
        <taxon>Alvinellidae</taxon>
        <taxon>Paralvinella</taxon>
    </lineage>
</organism>
<dbReference type="InterPro" id="IPR036116">
    <property type="entry name" value="FN3_sf"/>
</dbReference>
<dbReference type="SUPFAM" id="SSF49265">
    <property type="entry name" value="Fibronectin type III"/>
    <property type="match status" value="1"/>
</dbReference>
<dbReference type="AlphaFoldDB" id="A0AAD9J4S3"/>
<evidence type="ECO:0000313" key="1">
    <source>
        <dbReference type="EMBL" id="KAK2146626.1"/>
    </source>
</evidence>
<name>A0AAD9J4S3_9ANNE</name>
<reference evidence="1" key="1">
    <citation type="journal article" date="2023" name="Mol. Biol. Evol.">
        <title>Third-Generation Sequencing Reveals the Adaptive Role of the Epigenome in Three Deep-Sea Polychaetes.</title>
        <authorList>
            <person name="Perez M."/>
            <person name="Aroh O."/>
            <person name="Sun Y."/>
            <person name="Lan Y."/>
            <person name="Juniper S.K."/>
            <person name="Young C.R."/>
            <person name="Angers B."/>
            <person name="Qian P.Y."/>
        </authorList>
    </citation>
    <scope>NUCLEOTIDE SEQUENCE</scope>
    <source>
        <strain evidence="1">P08H-3</strain>
    </source>
</reference>
<dbReference type="EMBL" id="JAODUP010000594">
    <property type="protein sequence ID" value="KAK2146626.1"/>
    <property type="molecule type" value="Genomic_DNA"/>
</dbReference>
<feature type="non-terminal residue" evidence="1">
    <location>
        <position position="1"/>
    </location>
</feature>
<protein>
    <submittedName>
        <fullName evidence="1">Uncharacterized protein</fullName>
    </submittedName>
</protein>
<accession>A0AAD9J4S3</accession>
<gene>
    <name evidence="1" type="ORF">LSH36_594g03051</name>
</gene>
<evidence type="ECO:0000313" key="2">
    <source>
        <dbReference type="Proteomes" id="UP001208570"/>
    </source>
</evidence>